<dbReference type="RefSeq" id="WP_377490377.1">
    <property type="nucleotide sequence ID" value="NZ_JBHUOX010000027.1"/>
</dbReference>
<name>A0ABW6C1K8_9BACT</name>
<dbReference type="Proteomes" id="UP001597641">
    <property type="component" value="Unassembled WGS sequence"/>
</dbReference>
<gene>
    <name evidence="2" type="ORF">ACFS7Z_23195</name>
</gene>
<keyword evidence="3" id="KW-1185">Reference proteome</keyword>
<dbReference type="InterPro" id="IPR006674">
    <property type="entry name" value="HD_domain"/>
</dbReference>
<dbReference type="Gene3D" id="1.10.3210.10">
    <property type="entry name" value="Hypothetical protein af1432"/>
    <property type="match status" value="1"/>
</dbReference>
<reference evidence="3" key="1">
    <citation type="journal article" date="2019" name="Int. J. Syst. Evol. Microbiol.">
        <title>The Global Catalogue of Microorganisms (GCM) 10K type strain sequencing project: providing services to taxonomists for standard genome sequencing and annotation.</title>
        <authorList>
            <consortium name="The Broad Institute Genomics Platform"/>
            <consortium name="The Broad Institute Genome Sequencing Center for Infectious Disease"/>
            <person name="Wu L."/>
            <person name="Ma J."/>
        </authorList>
    </citation>
    <scope>NUCLEOTIDE SEQUENCE [LARGE SCALE GENOMIC DNA]</scope>
    <source>
        <strain evidence="3">KCTC 23984</strain>
    </source>
</reference>
<organism evidence="2 3">
    <name type="scientific">Pontibacter toksunensis</name>
    <dbReference type="NCBI Taxonomy" id="1332631"/>
    <lineage>
        <taxon>Bacteria</taxon>
        <taxon>Pseudomonadati</taxon>
        <taxon>Bacteroidota</taxon>
        <taxon>Cytophagia</taxon>
        <taxon>Cytophagales</taxon>
        <taxon>Hymenobacteraceae</taxon>
        <taxon>Pontibacter</taxon>
    </lineage>
</organism>
<sequence>MDLIDHIQKHVIEKLQKGLSEKLTYHNVAHTLDVLKQAVVIAKKEGITDAEDLLLLKVSVLYHDTGFLCSYHEHEESSCVVAKEELPAFGFTSSQVERVCGMIRATKVPQDPKNHLEQIICDADLDYLGRADFFEIGNNLYKEFMEQGIVTNFREWNMLQIRFLEKHRYFTESSIKRRQKVKADYLQAIRETEGLLS</sequence>
<proteinExistence type="predicted"/>
<dbReference type="InterPro" id="IPR003607">
    <property type="entry name" value="HD/PDEase_dom"/>
</dbReference>
<dbReference type="CDD" id="cd00077">
    <property type="entry name" value="HDc"/>
    <property type="match status" value="1"/>
</dbReference>
<comment type="caution">
    <text evidence="2">The sequence shown here is derived from an EMBL/GenBank/DDBJ whole genome shotgun (WGS) entry which is preliminary data.</text>
</comment>
<evidence type="ECO:0000259" key="1">
    <source>
        <dbReference type="Pfam" id="PF01966"/>
    </source>
</evidence>
<dbReference type="SUPFAM" id="SSF109604">
    <property type="entry name" value="HD-domain/PDEase-like"/>
    <property type="match status" value="1"/>
</dbReference>
<evidence type="ECO:0000313" key="3">
    <source>
        <dbReference type="Proteomes" id="UP001597641"/>
    </source>
</evidence>
<feature type="domain" description="HD" evidence="1">
    <location>
        <begin position="29"/>
        <end position="124"/>
    </location>
</feature>
<dbReference type="Pfam" id="PF01966">
    <property type="entry name" value="HD"/>
    <property type="match status" value="1"/>
</dbReference>
<dbReference type="EMBL" id="JBHUOX010000027">
    <property type="protein sequence ID" value="MFD3003287.1"/>
    <property type="molecule type" value="Genomic_DNA"/>
</dbReference>
<evidence type="ECO:0000313" key="2">
    <source>
        <dbReference type="EMBL" id="MFD3003287.1"/>
    </source>
</evidence>
<accession>A0ABW6C1K8</accession>
<protein>
    <submittedName>
        <fullName evidence="2">HD domain-containing protein</fullName>
    </submittedName>
</protein>